<evidence type="ECO:0000256" key="9">
    <source>
        <dbReference type="ARBA" id="ARBA00038440"/>
    </source>
</evidence>
<comment type="caution">
    <text evidence="15">The sequence shown here is derived from an EMBL/GenBank/DDBJ whole genome shotgun (WGS) entry which is preliminary data.</text>
</comment>
<comment type="pathway">
    <text evidence="2">Purine metabolism; IMP biosynthesis via de novo pathway; N(2)-formyl-N(1)-(5-phospho-D-ribosyl)glycinamide from N(1)-(5-phospho-D-ribosyl)glycinamide (10-formyl THF route): step 1/1.</text>
</comment>
<keyword evidence="4" id="KW-0150">Chloroplast</keyword>
<comment type="similarity">
    <text evidence="9">Belongs to the GART family.</text>
</comment>
<evidence type="ECO:0000256" key="2">
    <source>
        <dbReference type="ARBA" id="ARBA00005054"/>
    </source>
</evidence>
<dbReference type="FunFam" id="3.40.50.170:FF:000011">
    <property type="entry name" value="phosphoribosylglycinamide formyltransferase, chloroplastic"/>
    <property type="match status" value="1"/>
</dbReference>
<evidence type="ECO:0000256" key="10">
    <source>
        <dbReference type="ARBA" id="ARBA00041324"/>
    </source>
</evidence>
<feature type="domain" description="Formyl transferase N-terminal" evidence="14">
    <location>
        <begin position="94"/>
        <end position="279"/>
    </location>
</feature>
<comment type="subcellular location">
    <subcellularLocation>
        <location evidence="1">Plastid</location>
        <location evidence="1">Chloroplast</location>
    </subcellularLocation>
</comment>
<proteinExistence type="inferred from homology"/>
<evidence type="ECO:0000256" key="5">
    <source>
        <dbReference type="ARBA" id="ARBA00022640"/>
    </source>
</evidence>
<evidence type="ECO:0000256" key="1">
    <source>
        <dbReference type="ARBA" id="ARBA00004229"/>
    </source>
</evidence>
<evidence type="ECO:0000256" key="11">
    <source>
        <dbReference type="ARBA" id="ARBA00041682"/>
    </source>
</evidence>
<evidence type="ECO:0000256" key="12">
    <source>
        <dbReference type="ARBA" id="ARBA00047664"/>
    </source>
</evidence>
<evidence type="ECO:0000313" key="15">
    <source>
        <dbReference type="EMBL" id="CAI0378094.1"/>
    </source>
</evidence>
<keyword evidence="7" id="KW-0658">Purine biosynthesis</keyword>
<comment type="catalytic activity">
    <reaction evidence="12">
        <text>N(1)-(5-phospho-beta-D-ribosyl)glycinamide + (6R)-10-formyltetrahydrofolate = N(2)-formyl-N(1)-(5-phospho-beta-D-ribosyl)glycinamide + (6S)-5,6,7,8-tetrahydrofolate + H(+)</text>
        <dbReference type="Rhea" id="RHEA:15053"/>
        <dbReference type="ChEBI" id="CHEBI:15378"/>
        <dbReference type="ChEBI" id="CHEBI:57453"/>
        <dbReference type="ChEBI" id="CHEBI:143788"/>
        <dbReference type="ChEBI" id="CHEBI:147286"/>
        <dbReference type="ChEBI" id="CHEBI:195366"/>
        <dbReference type="EC" id="2.1.2.2"/>
    </reaction>
</comment>
<dbReference type="SUPFAM" id="SSF53328">
    <property type="entry name" value="Formyltransferase"/>
    <property type="match status" value="1"/>
</dbReference>
<dbReference type="InterPro" id="IPR004607">
    <property type="entry name" value="GART"/>
</dbReference>
<keyword evidence="5" id="KW-0934">Plastid</keyword>
<evidence type="ECO:0000256" key="4">
    <source>
        <dbReference type="ARBA" id="ARBA00022528"/>
    </source>
</evidence>
<dbReference type="Gene3D" id="3.40.50.170">
    <property type="entry name" value="Formyl transferase, N-terminal domain"/>
    <property type="match status" value="1"/>
</dbReference>
<evidence type="ECO:0000256" key="6">
    <source>
        <dbReference type="ARBA" id="ARBA00022679"/>
    </source>
</evidence>
<organism evidence="15 16">
    <name type="scientific">Linum tenue</name>
    <dbReference type="NCBI Taxonomy" id="586396"/>
    <lineage>
        <taxon>Eukaryota</taxon>
        <taxon>Viridiplantae</taxon>
        <taxon>Streptophyta</taxon>
        <taxon>Embryophyta</taxon>
        <taxon>Tracheophyta</taxon>
        <taxon>Spermatophyta</taxon>
        <taxon>Magnoliopsida</taxon>
        <taxon>eudicotyledons</taxon>
        <taxon>Gunneridae</taxon>
        <taxon>Pentapetalae</taxon>
        <taxon>rosids</taxon>
        <taxon>fabids</taxon>
        <taxon>Malpighiales</taxon>
        <taxon>Linaceae</taxon>
        <taxon>Linum</taxon>
    </lineage>
</organism>
<evidence type="ECO:0000256" key="8">
    <source>
        <dbReference type="ARBA" id="ARBA00022946"/>
    </source>
</evidence>
<accession>A0AAV0GZI2</accession>
<dbReference type="Pfam" id="PF00551">
    <property type="entry name" value="Formyl_trans_N"/>
    <property type="match status" value="1"/>
</dbReference>
<sequence length="307" mass="33846">MDSRCFITEFCSNPIFPPPVPKTLNKPFLALPCRWSDRAHRCLSFEGTRFSASPETAKNRRFPKLECVNTRASQEIIKDAGDEKMKKKPGVAKKKLAVFVSGGGSNFKSIHEACHEGSVHGDVIALVTNKTDCGGAEYARNKGIPVLQFPKTKDGADGLSPTDLVAALRNSEVEFVLLAGFLKLIPAELIRAYPRAMLNIHPSLLPAFGGKGYYGMKVHKAVISSGARYSGPTIHFVDEHYDTGRILAQRVVPVLSTDSPEDLAARVLKEEHKLYKEVIAALCEERIAWREDGVPLIQSRQDPNLFC</sequence>
<keyword evidence="16" id="KW-1185">Reference proteome</keyword>
<dbReference type="GO" id="GO:0009507">
    <property type="term" value="C:chloroplast"/>
    <property type="evidence" value="ECO:0007669"/>
    <property type="project" value="UniProtKB-SubCell"/>
</dbReference>
<evidence type="ECO:0000256" key="3">
    <source>
        <dbReference type="ARBA" id="ARBA00012254"/>
    </source>
</evidence>
<keyword evidence="6" id="KW-0808">Transferase</keyword>
<keyword evidence="8" id="KW-0809">Transit peptide</keyword>
<dbReference type="InterPro" id="IPR036477">
    <property type="entry name" value="Formyl_transf_N_sf"/>
</dbReference>
<dbReference type="GO" id="GO:0006189">
    <property type="term" value="P:'de novo' IMP biosynthetic process"/>
    <property type="evidence" value="ECO:0007669"/>
    <property type="project" value="InterPro"/>
</dbReference>
<gene>
    <name evidence="15" type="ORF">LITE_LOCUS1745</name>
</gene>
<dbReference type="EC" id="2.1.2.2" evidence="3"/>
<name>A0AAV0GZI2_9ROSI</name>
<dbReference type="NCBIfam" id="TIGR00639">
    <property type="entry name" value="PurN"/>
    <property type="match status" value="1"/>
</dbReference>
<evidence type="ECO:0000256" key="13">
    <source>
        <dbReference type="ARBA" id="ARBA00073488"/>
    </source>
</evidence>
<evidence type="ECO:0000313" key="16">
    <source>
        <dbReference type="Proteomes" id="UP001154282"/>
    </source>
</evidence>
<dbReference type="InterPro" id="IPR002376">
    <property type="entry name" value="Formyl_transf_N"/>
</dbReference>
<reference evidence="15" key="1">
    <citation type="submission" date="2022-08" db="EMBL/GenBank/DDBJ databases">
        <authorList>
            <person name="Gutierrez-Valencia J."/>
        </authorList>
    </citation>
    <scope>NUCLEOTIDE SEQUENCE</scope>
</reference>
<dbReference type="InterPro" id="IPR001555">
    <property type="entry name" value="GART_AS"/>
</dbReference>
<dbReference type="AlphaFoldDB" id="A0AAV0GZI2"/>
<protein>
    <recommendedName>
        <fullName evidence="13">Phosphoribosylglycinamide formyltransferase, chloroplastic</fullName>
        <ecNumber evidence="3">2.1.2.2</ecNumber>
    </recommendedName>
    <alternativeName>
        <fullName evidence="11">5'-phosphoribosylglycinamide transformylase</fullName>
    </alternativeName>
    <alternativeName>
        <fullName evidence="10">GAR transformylase</fullName>
    </alternativeName>
</protein>
<dbReference type="EMBL" id="CAMGYJ010000002">
    <property type="protein sequence ID" value="CAI0378094.1"/>
    <property type="molecule type" value="Genomic_DNA"/>
</dbReference>
<evidence type="ECO:0000259" key="14">
    <source>
        <dbReference type="Pfam" id="PF00551"/>
    </source>
</evidence>
<dbReference type="CDD" id="cd08645">
    <property type="entry name" value="FMT_core_GART"/>
    <property type="match status" value="1"/>
</dbReference>
<dbReference type="PROSITE" id="PS00373">
    <property type="entry name" value="GART"/>
    <property type="match status" value="1"/>
</dbReference>
<dbReference type="HAMAP" id="MF_01930">
    <property type="entry name" value="PurN"/>
    <property type="match status" value="1"/>
</dbReference>
<dbReference type="GO" id="GO:0004644">
    <property type="term" value="F:phosphoribosylglycinamide formyltransferase activity"/>
    <property type="evidence" value="ECO:0007669"/>
    <property type="project" value="UniProtKB-EC"/>
</dbReference>
<dbReference type="PANTHER" id="PTHR43369:SF2">
    <property type="entry name" value="PHOSPHORIBOSYLGLYCINAMIDE FORMYLTRANSFERASE"/>
    <property type="match status" value="1"/>
</dbReference>
<dbReference type="PANTHER" id="PTHR43369">
    <property type="entry name" value="PHOSPHORIBOSYLGLYCINAMIDE FORMYLTRANSFERASE"/>
    <property type="match status" value="1"/>
</dbReference>
<dbReference type="Proteomes" id="UP001154282">
    <property type="component" value="Unassembled WGS sequence"/>
</dbReference>
<evidence type="ECO:0000256" key="7">
    <source>
        <dbReference type="ARBA" id="ARBA00022755"/>
    </source>
</evidence>